<name>A0A7G1G5F6_9BACT</name>
<reference evidence="2 3" key="1">
    <citation type="submission" date="2018-06" db="EMBL/GenBank/DDBJ databases">
        <title>Genome sequencing of Oceanotoga sp. sy52.</title>
        <authorList>
            <person name="Mori K."/>
        </authorList>
    </citation>
    <scope>NUCLEOTIDE SEQUENCE [LARGE SCALE GENOMIC DNA]</scope>
    <source>
        <strain evidence="3">sy52</strain>
    </source>
</reference>
<feature type="domain" description="4Fe4S-binding SPASM" evidence="1">
    <location>
        <begin position="15"/>
        <end position="61"/>
    </location>
</feature>
<protein>
    <recommendedName>
        <fullName evidence="1">4Fe4S-binding SPASM domain-containing protein</fullName>
    </recommendedName>
</protein>
<proteinExistence type="predicted"/>
<evidence type="ECO:0000313" key="2">
    <source>
        <dbReference type="EMBL" id="BBE31810.1"/>
    </source>
</evidence>
<gene>
    <name evidence="2" type="ORF">OSSY52_19510</name>
</gene>
<dbReference type="InterPro" id="IPR058240">
    <property type="entry name" value="rSAM_sf"/>
</dbReference>
<dbReference type="KEGG" id="ocy:OSSY52_19510"/>
<dbReference type="CDD" id="cd21109">
    <property type="entry name" value="SPASM"/>
    <property type="match status" value="1"/>
</dbReference>
<organism evidence="2 3">
    <name type="scientific">Tepiditoga spiralis</name>
    <dbReference type="NCBI Taxonomy" id="2108365"/>
    <lineage>
        <taxon>Bacteria</taxon>
        <taxon>Thermotogati</taxon>
        <taxon>Thermotogota</taxon>
        <taxon>Thermotogae</taxon>
        <taxon>Petrotogales</taxon>
        <taxon>Petrotogaceae</taxon>
        <taxon>Tepiditoga</taxon>
    </lineage>
</organism>
<dbReference type="RefSeq" id="WP_190614598.1">
    <property type="nucleotide sequence ID" value="NZ_AP018712.1"/>
</dbReference>
<dbReference type="Proteomes" id="UP000516361">
    <property type="component" value="Chromosome"/>
</dbReference>
<accession>A0A7G1G5F6</accession>
<dbReference type="InterPro" id="IPR023885">
    <property type="entry name" value="4Fe4S-binding_SPASM_dom"/>
</dbReference>
<keyword evidence="3" id="KW-1185">Reference proteome</keyword>
<sequence length="92" mass="10955">MILDSLISQIKKKCCGIDNRTVYINSDGGVYPCNLLINEKLKHGNIREKNFRDIWLYNNHKIFLKIKVNFIFVIKIKYLCAQIKLKKEVRKR</sequence>
<dbReference type="Gene3D" id="3.20.20.70">
    <property type="entry name" value="Aldolase class I"/>
    <property type="match status" value="1"/>
</dbReference>
<evidence type="ECO:0000313" key="3">
    <source>
        <dbReference type="Proteomes" id="UP000516361"/>
    </source>
</evidence>
<dbReference type="AlphaFoldDB" id="A0A7G1G5F6"/>
<evidence type="ECO:0000259" key="1">
    <source>
        <dbReference type="Pfam" id="PF13186"/>
    </source>
</evidence>
<dbReference type="InterPro" id="IPR013785">
    <property type="entry name" value="Aldolase_TIM"/>
</dbReference>
<dbReference type="InParanoid" id="A0A7G1G5F6"/>
<dbReference type="Pfam" id="PF13186">
    <property type="entry name" value="SPASM"/>
    <property type="match status" value="1"/>
</dbReference>
<dbReference type="EMBL" id="AP018712">
    <property type="protein sequence ID" value="BBE31810.1"/>
    <property type="molecule type" value="Genomic_DNA"/>
</dbReference>
<dbReference type="SUPFAM" id="SSF102114">
    <property type="entry name" value="Radical SAM enzymes"/>
    <property type="match status" value="1"/>
</dbReference>